<evidence type="ECO:0000313" key="2">
    <source>
        <dbReference type="Proteomes" id="UP000177268"/>
    </source>
</evidence>
<accession>A0A1F5ZFM9</accession>
<reference evidence="1 2" key="1">
    <citation type="journal article" date="2016" name="Nat. Commun.">
        <title>Thousands of microbial genomes shed light on interconnected biogeochemical processes in an aquifer system.</title>
        <authorList>
            <person name="Anantharaman K."/>
            <person name="Brown C.T."/>
            <person name="Hug L.A."/>
            <person name="Sharon I."/>
            <person name="Castelle C.J."/>
            <person name="Probst A.J."/>
            <person name="Thomas B.C."/>
            <person name="Singh A."/>
            <person name="Wilkins M.J."/>
            <person name="Karaoz U."/>
            <person name="Brodie E.L."/>
            <person name="Williams K.H."/>
            <person name="Hubbard S.S."/>
            <person name="Banfield J.F."/>
        </authorList>
    </citation>
    <scope>NUCLEOTIDE SEQUENCE [LARGE SCALE GENOMIC DNA]</scope>
</reference>
<name>A0A1F5ZFM9_9BACT</name>
<dbReference type="EMBL" id="MFIZ01000036">
    <property type="protein sequence ID" value="OGG11134.1"/>
    <property type="molecule type" value="Genomic_DNA"/>
</dbReference>
<comment type="caution">
    <text evidence="1">The sequence shown here is derived from an EMBL/GenBank/DDBJ whole genome shotgun (WGS) entry which is preliminary data.</text>
</comment>
<protein>
    <submittedName>
        <fullName evidence="1">Uncharacterized protein</fullName>
    </submittedName>
</protein>
<dbReference type="Proteomes" id="UP000177268">
    <property type="component" value="Unassembled WGS sequence"/>
</dbReference>
<gene>
    <name evidence="1" type="ORF">A2Z00_05505</name>
</gene>
<evidence type="ECO:0000313" key="1">
    <source>
        <dbReference type="EMBL" id="OGG11134.1"/>
    </source>
</evidence>
<sequence>MSAFIGFTAEVYNPDVKLVTQNSLDCIKMKHFSTVSCYTKFLEETSKIGKRAFAFGEKLKCFFDNFGFYRINLDCSQSWFVKITIRCFIGQDSLAEFLSVSAFYVFA</sequence>
<proteinExistence type="predicted"/>
<organism evidence="1 2">
    <name type="scientific">Candidatus Gottesmanbacteria bacterium RBG_13_45_10</name>
    <dbReference type="NCBI Taxonomy" id="1798370"/>
    <lineage>
        <taxon>Bacteria</taxon>
        <taxon>Candidatus Gottesmaniibacteriota</taxon>
    </lineage>
</organism>
<dbReference type="AlphaFoldDB" id="A0A1F5ZFM9"/>